<dbReference type="AlphaFoldDB" id="D1QM45"/>
<sequence>MMICNILSPPLHHKIKSGECRNKTATKTFCENKYPFDFQPLTSQLLICVI</sequence>
<protein>
    <submittedName>
        <fullName evidence="1">Uncharacterized protein</fullName>
    </submittedName>
</protein>
<dbReference type="HOGENOM" id="CLU_3121242_0_0_10"/>
<name>D1QM45_9BACT</name>
<evidence type="ECO:0000313" key="1">
    <source>
        <dbReference type="EMBL" id="EFB33268.1"/>
    </source>
</evidence>
<organism evidence="1 2">
    <name type="scientific">Segatella oris F0302</name>
    <dbReference type="NCBI Taxonomy" id="649760"/>
    <lineage>
        <taxon>Bacteria</taxon>
        <taxon>Pseudomonadati</taxon>
        <taxon>Bacteroidota</taxon>
        <taxon>Bacteroidia</taxon>
        <taxon>Bacteroidales</taxon>
        <taxon>Prevotellaceae</taxon>
        <taxon>Segatella</taxon>
    </lineage>
</organism>
<dbReference type="EMBL" id="ACUZ02000003">
    <property type="protein sequence ID" value="EFB33268.1"/>
    <property type="molecule type" value="Genomic_DNA"/>
</dbReference>
<evidence type="ECO:0000313" key="2">
    <source>
        <dbReference type="Proteomes" id="UP000004079"/>
    </source>
</evidence>
<comment type="caution">
    <text evidence="1">The sequence shown here is derived from an EMBL/GenBank/DDBJ whole genome shotgun (WGS) entry which is preliminary data.</text>
</comment>
<reference evidence="1 2" key="1">
    <citation type="submission" date="2009-11" db="EMBL/GenBank/DDBJ databases">
        <authorList>
            <person name="Weinstock G."/>
            <person name="Sodergren E."/>
            <person name="Clifton S."/>
            <person name="Fulton L."/>
            <person name="Fulton B."/>
            <person name="Courtney L."/>
            <person name="Fronick C."/>
            <person name="Harrison M."/>
            <person name="Strong C."/>
            <person name="Farmer C."/>
            <person name="Delahaunty K."/>
            <person name="Markovic C."/>
            <person name="Hall O."/>
            <person name="Minx P."/>
            <person name="Tomlinson C."/>
            <person name="Mitreva M."/>
            <person name="Nelson J."/>
            <person name="Hou S."/>
            <person name="Wollam A."/>
            <person name="Pepin K.H."/>
            <person name="Johnson M."/>
            <person name="Bhonagiri V."/>
            <person name="Nash W.E."/>
            <person name="Warren W."/>
            <person name="Chinwalla A."/>
            <person name="Mardis E.R."/>
            <person name="Wilson R.K."/>
        </authorList>
    </citation>
    <scope>NUCLEOTIDE SEQUENCE [LARGE SCALE GENOMIC DNA]</scope>
    <source>
        <strain evidence="1 2">F0302</strain>
    </source>
</reference>
<dbReference type="Proteomes" id="UP000004079">
    <property type="component" value="Unassembled WGS sequence"/>
</dbReference>
<gene>
    <name evidence="1" type="ORF">HMPREF0971_00027</name>
</gene>
<proteinExistence type="predicted"/>
<accession>D1QM45</accession>